<proteinExistence type="inferred from homology"/>
<dbReference type="GO" id="GO:0051287">
    <property type="term" value="F:NAD binding"/>
    <property type="evidence" value="ECO:0007669"/>
    <property type="project" value="InterPro"/>
</dbReference>
<dbReference type="Pfam" id="PF02826">
    <property type="entry name" value="2-Hacid_dh_C"/>
    <property type="match status" value="1"/>
</dbReference>
<keyword evidence="7" id="KW-1185">Reference proteome</keyword>
<dbReference type="InterPro" id="IPR036291">
    <property type="entry name" value="NAD(P)-bd_dom_sf"/>
</dbReference>
<comment type="caution">
    <text evidence="6">The sequence shown here is derived from an EMBL/GenBank/DDBJ whole genome shotgun (WGS) entry which is preliminary data.</text>
</comment>
<dbReference type="InterPro" id="IPR050857">
    <property type="entry name" value="D-2-hydroxyacid_DH"/>
</dbReference>
<dbReference type="GO" id="GO:0016616">
    <property type="term" value="F:oxidoreductase activity, acting on the CH-OH group of donors, NAD or NADP as acceptor"/>
    <property type="evidence" value="ECO:0007669"/>
    <property type="project" value="InterPro"/>
</dbReference>
<evidence type="ECO:0000259" key="5">
    <source>
        <dbReference type="PROSITE" id="PS51819"/>
    </source>
</evidence>
<gene>
    <name evidence="6" type="ORF">G6047_09520</name>
</gene>
<feature type="domain" description="VOC" evidence="5">
    <location>
        <begin position="326"/>
        <end position="441"/>
    </location>
</feature>
<protein>
    <submittedName>
        <fullName evidence="6">Hydroxyacid dehydrogenase</fullName>
    </submittedName>
</protein>
<dbReference type="EMBL" id="JAAMPU010000105">
    <property type="protein sequence ID" value="NMH28269.1"/>
    <property type="molecule type" value="Genomic_DNA"/>
</dbReference>
<dbReference type="InterPro" id="IPR006140">
    <property type="entry name" value="D-isomer_DH_NAD-bd"/>
</dbReference>
<dbReference type="Gene3D" id="3.10.180.10">
    <property type="entry name" value="2,3-Dihydroxybiphenyl 1,2-Dioxygenase, domain 1"/>
    <property type="match status" value="1"/>
</dbReference>
<name>A0A972FLJ0_9FLAO</name>
<dbReference type="Proteomes" id="UP000712080">
    <property type="component" value="Unassembled WGS sequence"/>
</dbReference>
<dbReference type="SUPFAM" id="SSF51735">
    <property type="entry name" value="NAD(P)-binding Rossmann-fold domains"/>
    <property type="match status" value="1"/>
</dbReference>
<evidence type="ECO:0000256" key="1">
    <source>
        <dbReference type="ARBA" id="ARBA00005854"/>
    </source>
</evidence>
<dbReference type="Pfam" id="PF00903">
    <property type="entry name" value="Glyoxalase"/>
    <property type="match status" value="1"/>
</dbReference>
<dbReference type="InterPro" id="IPR029068">
    <property type="entry name" value="Glyas_Bleomycin-R_OHBP_Dase"/>
</dbReference>
<reference evidence="6" key="1">
    <citation type="submission" date="2020-02" db="EMBL/GenBank/DDBJ databases">
        <title>Flavobacterium sp. genome.</title>
        <authorList>
            <person name="Jung H.S."/>
            <person name="Baek J.H."/>
            <person name="Jeon C.O."/>
        </authorList>
    </citation>
    <scope>NUCLEOTIDE SEQUENCE</scope>
    <source>
        <strain evidence="6">SE-s28</strain>
    </source>
</reference>
<dbReference type="SUPFAM" id="SSF54593">
    <property type="entry name" value="Glyoxalase/Bleomycin resistance protein/Dihydroxybiphenyl dioxygenase"/>
    <property type="match status" value="1"/>
</dbReference>
<evidence type="ECO:0000256" key="4">
    <source>
        <dbReference type="RuleBase" id="RU003719"/>
    </source>
</evidence>
<dbReference type="PROSITE" id="PS51819">
    <property type="entry name" value="VOC"/>
    <property type="match status" value="1"/>
</dbReference>
<dbReference type="SUPFAM" id="SSF52283">
    <property type="entry name" value="Formate/glycerate dehydrogenase catalytic domain-like"/>
    <property type="match status" value="1"/>
</dbReference>
<evidence type="ECO:0000256" key="3">
    <source>
        <dbReference type="ARBA" id="ARBA00023027"/>
    </source>
</evidence>
<dbReference type="PANTHER" id="PTHR42789">
    <property type="entry name" value="D-ISOMER SPECIFIC 2-HYDROXYACID DEHYDROGENASE FAMILY PROTEIN (AFU_ORTHOLOGUE AFUA_6G10090)"/>
    <property type="match status" value="1"/>
</dbReference>
<sequence length="447" mass="50335">MPSKVLHLDNNHPVLLEQLAAAGFENNEDYSSSKQEIEAKIHQYQGIVIRSRFKIDREFIDKAVNLKFIARVGAGLESIDIDYAESKGIALIAAPEGNRNAVGEHSLAMLLSLFNKLNMADREIRSGHWNREKNRGLELDGKTIGIIGYGNMGKSFAKKLRGFDVEVLCYDILPNVGDANAKQVSFEELQSKADVLSLHIPWTPQTDKMVDSAFITGFAKPFWLINTSRGKNVVTADLVAALESGKILGAGLDVLEYEKLSFESLFSDDMPDAMKYLIQSDKVILSPHIAGWTVESKERLAQVIVDKIKALFFGPSEQPEPKRVTGIGGFFFKSKNPDALKDWYHKHLGLATDAYGCTFWWKDAAGNDCSTQWSAFKEDTTYLEPSQKQFMQNFRVENLDYLVEKLWEEGVEVLGEIQRFDYGNFGWIMDPEGNKIELWQPIDSAFL</sequence>
<accession>A0A972FLJ0</accession>
<evidence type="ECO:0000313" key="7">
    <source>
        <dbReference type="Proteomes" id="UP000712080"/>
    </source>
</evidence>
<evidence type="ECO:0000313" key="6">
    <source>
        <dbReference type="EMBL" id="NMH28269.1"/>
    </source>
</evidence>
<comment type="similarity">
    <text evidence="1 4">Belongs to the D-isomer specific 2-hydroxyacid dehydrogenase family.</text>
</comment>
<dbReference type="InterPro" id="IPR037523">
    <property type="entry name" value="VOC_core"/>
</dbReference>
<dbReference type="InterPro" id="IPR004360">
    <property type="entry name" value="Glyas_Fos-R_dOase_dom"/>
</dbReference>
<organism evidence="6 7">
    <name type="scientific">Flavobacterium silvaticum</name>
    <dbReference type="NCBI Taxonomy" id="1852020"/>
    <lineage>
        <taxon>Bacteria</taxon>
        <taxon>Pseudomonadati</taxon>
        <taxon>Bacteroidota</taxon>
        <taxon>Flavobacteriia</taxon>
        <taxon>Flavobacteriales</taxon>
        <taxon>Flavobacteriaceae</taxon>
        <taxon>Flavobacterium</taxon>
    </lineage>
</organism>
<dbReference type="InterPro" id="IPR006139">
    <property type="entry name" value="D-isomer_2_OHA_DH_cat_dom"/>
</dbReference>
<dbReference type="PANTHER" id="PTHR42789:SF1">
    <property type="entry name" value="D-ISOMER SPECIFIC 2-HYDROXYACID DEHYDROGENASE FAMILY PROTEIN (AFU_ORTHOLOGUE AFUA_6G10090)"/>
    <property type="match status" value="1"/>
</dbReference>
<dbReference type="CDD" id="cd06587">
    <property type="entry name" value="VOC"/>
    <property type="match status" value="1"/>
</dbReference>
<dbReference type="Pfam" id="PF00389">
    <property type="entry name" value="2-Hacid_dh"/>
    <property type="match status" value="1"/>
</dbReference>
<evidence type="ECO:0000256" key="2">
    <source>
        <dbReference type="ARBA" id="ARBA00023002"/>
    </source>
</evidence>
<keyword evidence="3" id="KW-0520">NAD</keyword>
<keyword evidence="2 4" id="KW-0560">Oxidoreductase</keyword>
<dbReference type="CDD" id="cd12179">
    <property type="entry name" value="2-Hacid_dh_14"/>
    <property type="match status" value="1"/>
</dbReference>
<dbReference type="AlphaFoldDB" id="A0A972FLJ0"/>
<dbReference type="Gene3D" id="3.40.50.720">
    <property type="entry name" value="NAD(P)-binding Rossmann-like Domain"/>
    <property type="match status" value="2"/>
</dbReference>